<dbReference type="PANTHER" id="PTHR31918:SF1">
    <property type="entry name" value="TRANSMEMBRANE PROTEIN 181"/>
    <property type="match status" value="1"/>
</dbReference>
<comment type="subcellular location">
    <subcellularLocation>
        <location evidence="1">Membrane</location>
        <topology evidence="1">Multi-pass membrane protein</topology>
    </subcellularLocation>
</comment>
<name>A0ABQ0DL10_9EUKA</name>
<reference evidence="8 9" key="1">
    <citation type="journal article" date="2019" name="PLoS Negl. Trop. Dis.">
        <title>Whole genome sequencing of Entamoeba nuttalli reveals mammalian host-related molecular signatures and a novel octapeptide-repeat surface protein.</title>
        <authorList>
            <person name="Tanaka M."/>
            <person name="Makiuchi T."/>
            <person name="Komiyama T."/>
            <person name="Shiina T."/>
            <person name="Osaki K."/>
            <person name="Tachibana H."/>
        </authorList>
    </citation>
    <scope>NUCLEOTIDE SEQUENCE [LARGE SCALE GENOMIC DNA]</scope>
    <source>
        <strain evidence="8 9">P19-061405</strain>
    </source>
</reference>
<evidence type="ECO:0000256" key="5">
    <source>
        <dbReference type="SAM" id="MobiDB-lite"/>
    </source>
</evidence>
<evidence type="ECO:0000256" key="3">
    <source>
        <dbReference type="ARBA" id="ARBA00022989"/>
    </source>
</evidence>
<evidence type="ECO:0000313" key="8">
    <source>
        <dbReference type="EMBL" id="GAB1223549.1"/>
    </source>
</evidence>
<dbReference type="EMBL" id="BAAFRS010000152">
    <property type="protein sequence ID" value="GAB1223549.1"/>
    <property type="molecule type" value="Genomic_DNA"/>
</dbReference>
<evidence type="ECO:0000256" key="2">
    <source>
        <dbReference type="ARBA" id="ARBA00022692"/>
    </source>
</evidence>
<feature type="transmembrane region" description="Helical" evidence="6">
    <location>
        <begin position="47"/>
        <end position="66"/>
    </location>
</feature>
<keyword evidence="9" id="KW-1185">Reference proteome</keyword>
<feature type="transmembrane region" description="Helical" evidence="6">
    <location>
        <begin position="375"/>
        <end position="397"/>
    </location>
</feature>
<evidence type="ECO:0000256" key="1">
    <source>
        <dbReference type="ARBA" id="ARBA00004141"/>
    </source>
</evidence>
<keyword evidence="2 6" id="KW-0812">Transmembrane</keyword>
<feature type="region of interest" description="Disordered" evidence="5">
    <location>
        <begin position="1"/>
        <end position="24"/>
    </location>
</feature>
<feature type="domain" description="Wntless-like transmembrane" evidence="7">
    <location>
        <begin position="228"/>
        <end position="467"/>
    </location>
</feature>
<feature type="transmembrane region" description="Helical" evidence="6">
    <location>
        <begin position="237"/>
        <end position="256"/>
    </location>
</feature>
<dbReference type="PANTHER" id="PTHR31918">
    <property type="entry name" value="TRANSMEMBRANE PROTEIN 181"/>
    <property type="match status" value="1"/>
</dbReference>
<dbReference type="Pfam" id="PF06664">
    <property type="entry name" value="WLS-like_TM"/>
    <property type="match status" value="1"/>
</dbReference>
<evidence type="ECO:0000259" key="7">
    <source>
        <dbReference type="Pfam" id="PF06664"/>
    </source>
</evidence>
<evidence type="ECO:0000256" key="4">
    <source>
        <dbReference type="ARBA" id="ARBA00023136"/>
    </source>
</evidence>
<accession>A0ABQ0DL10</accession>
<sequence>MSGVQPTETEMQLNDNQLQPQPTQKSQLNVLDPNELMKPLLASISPIGLCLIYLGFLALVGISLGLSSIAPSMYVQESVGTWQCNNNTISSFDANNCTGQNLMNNAQIKGPLGTYKIGPFSILNREFTLSGKFKNNLKYGYFKKQIFAEVGVYTPPKNTGDKPLVIEEKTREFMVECLSGEDYCNSLPIYEESFTNNPEYLISIQFISSKFNETDVGEFVLELSAISSHYTLFELCWKFVFIFYSCIIVIIYLFIFRSFIFKTWIFEVKWTFVLLIILVIQNNPIYSYQYTLDTFIPEFINVTVYSLFYVFLLFYVLITFEFYRYGKGTKQIKYWVPRIIFFVFFFAAVELVFIYNKSVGLSDPYYNPLKDIASLVMAVIALVFVIAYIFWLIYILVRSFSDGIKLGKTKRKLRLFGVLTMISMMLFFMMLALSFFFGNQQTLSISLTTTAFVNFFCTLLIVINIPHQGEESAIWSEERFKVIAVDDLAVYKQLPDDVISELPYNGNDEEHFSTLEHPQQNRPNHSNEAVLYDGSEAIEL</sequence>
<keyword evidence="4 6" id="KW-0472">Membrane</keyword>
<comment type="caution">
    <text evidence="8">The sequence shown here is derived from an EMBL/GenBank/DDBJ whole genome shotgun (WGS) entry which is preliminary data.</text>
</comment>
<dbReference type="InterPro" id="IPR040416">
    <property type="entry name" value="TMEM181"/>
</dbReference>
<feature type="transmembrane region" description="Helical" evidence="6">
    <location>
        <begin position="443"/>
        <end position="463"/>
    </location>
</feature>
<evidence type="ECO:0000256" key="6">
    <source>
        <dbReference type="SAM" id="Phobius"/>
    </source>
</evidence>
<gene>
    <name evidence="8" type="ORF">ENUP19_0152G0005</name>
</gene>
<protein>
    <recommendedName>
        <fullName evidence="7">Wntless-like transmembrane domain-containing protein</fullName>
    </recommendedName>
</protein>
<evidence type="ECO:0000313" key="9">
    <source>
        <dbReference type="Proteomes" id="UP001628156"/>
    </source>
</evidence>
<proteinExistence type="predicted"/>
<keyword evidence="3 6" id="KW-1133">Transmembrane helix</keyword>
<feature type="transmembrane region" description="Helical" evidence="6">
    <location>
        <begin position="335"/>
        <end position="355"/>
    </location>
</feature>
<feature type="transmembrane region" description="Helical" evidence="6">
    <location>
        <begin position="418"/>
        <end position="437"/>
    </location>
</feature>
<dbReference type="InterPro" id="IPR047843">
    <property type="entry name" value="WLS-like_TM"/>
</dbReference>
<organism evidence="8 9">
    <name type="scientific">Entamoeba nuttalli</name>
    <dbReference type="NCBI Taxonomy" id="412467"/>
    <lineage>
        <taxon>Eukaryota</taxon>
        <taxon>Amoebozoa</taxon>
        <taxon>Evosea</taxon>
        <taxon>Archamoebae</taxon>
        <taxon>Mastigamoebida</taxon>
        <taxon>Entamoebidae</taxon>
        <taxon>Entamoeba</taxon>
    </lineage>
</organism>
<feature type="transmembrane region" description="Helical" evidence="6">
    <location>
        <begin position="299"/>
        <end position="323"/>
    </location>
</feature>
<dbReference type="Proteomes" id="UP001628156">
    <property type="component" value="Unassembled WGS sequence"/>
</dbReference>
<feature type="transmembrane region" description="Helical" evidence="6">
    <location>
        <begin position="268"/>
        <end position="287"/>
    </location>
</feature>